<dbReference type="GO" id="GO:0016020">
    <property type="term" value="C:membrane"/>
    <property type="evidence" value="ECO:0007669"/>
    <property type="project" value="InterPro"/>
</dbReference>
<keyword evidence="1" id="KW-0472">Membrane</keyword>
<feature type="transmembrane region" description="Helical" evidence="1">
    <location>
        <begin position="502"/>
        <end position="527"/>
    </location>
</feature>
<sequence length="606" mass="68098">MRVDQQPASASSNEISHLFWPSDHPLDAKGYLVGSRIGTLYAVATLAPFSQSISDLDRCYKHSAARLIGQLNPLNDTPSRPSPAGGDEDWITIIYNGTGTIQINASKTDDETIVVLYDRPSMRKHHFLSLRPLLKPSLVSTDSSSSPSSSSSSSSSSSAAAAAAAAASKHNENEELAHKIVLFDRFFPHHAMPGVPCGHPREMSKVIEFVNSSEEMHTRLLHFIATQNVKPKPVHSSHLAPHPSRRPLFPYRLDSILALSTFLQQLNVRMVEISSWPSRYRKITREEDGDLSGRRAEYVMLFNTLWLVANDIIFGRATGAILMQNCDLLAAWLEYHLQMYTVTLIKRALRWTNSYPVGLKLNDQLGQAFCLCANMTVDFWHIHVLKHAYLILPKMIWTAGLVSLFGSTFALAVASDLLTIATFHLWIIYRVFTVIFDCQLRFLSVLFNIFRGRKYNVLRNRNEPAMYQLDQLILGTIFFTLAIFLFPTILAFYMLTSTTRVVIVWTHGIIGTGLSLLNHFPLFVVMLRFKDPARLPSGVCFVPVAQGPAHFKLKNKPVGLAWIFSDYISLWANLTAHYSPRLLLYHLCTGMPIAPLLTRAAAYKRP</sequence>
<dbReference type="PANTHER" id="PTHR21329">
    <property type="entry name" value="PHOSPHATIDYLINOSITOL N-ACETYLGLUCOSAMINYLTRANSFERASE SUBUNIT Q-RELATED"/>
    <property type="match status" value="1"/>
</dbReference>
<comment type="caution">
    <text evidence="2">The sequence shown here is derived from an EMBL/GenBank/DDBJ whole genome shotgun (WGS) entry which is preliminary data.</text>
</comment>
<dbReference type="GO" id="GO:0005783">
    <property type="term" value="C:endoplasmic reticulum"/>
    <property type="evidence" value="ECO:0007669"/>
    <property type="project" value="TreeGrafter"/>
</dbReference>
<proteinExistence type="predicted"/>
<dbReference type="AlphaFoldDB" id="A0A2N5VNH2"/>
<reference evidence="2 3" key="1">
    <citation type="submission" date="2017-11" db="EMBL/GenBank/DDBJ databases">
        <title>De novo assembly and phasing of dikaryotic genomes from two isolates of Puccinia coronata f. sp. avenae, the causal agent of oat crown rust.</title>
        <authorList>
            <person name="Miller M.E."/>
            <person name="Zhang Y."/>
            <person name="Omidvar V."/>
            <person name="Sperschneider J."/>
            <person name="Schwessinger B."/>
            <person name="Raley C."/>
            <person name="Palmer J.M."/>
            <person name="Garnica D."/>
            <person name="Upadhyaya N."/>
            <person name="Rathjen J."/>
            <person name="Taylor J.M."/>
            <person name="Park R.F."/>
            <person name="Dodds P.N."/>
            <person name="Hirsch C.D."/>
            <person name="Kianian S.F."/>
            <person name="Figueroa M."/>
        </authorList>
    </citation>
    <scope>NUCLEOTIDE SEQUENCE [LARGE SCALE GENOMIC DNA]</scope>
    <source>
        <strain evidence="2">12SD80</strain>
    </source>
</reference>
<gene>
    <name evidence="2" type="ORF">PCASD_00334</name>
</gene>
<name>A0A2N5VNH2_9BASI</name>
<keyword evidence="1" id="KW-0812">Transmembrane</keyword>
<dbReference type="Proteomes" id="UP000235392">
    <property type="component" value="Unassembled WGS sequence"/>
</dbReference>
<feature type="transmembrane region" description="Helical" evidence="1">
    <location>
        <begin position="395"/>
        <end position="415"/>
    </location>
</feature>
<evidence type="ECO:0000313" key="3">
    <source>
        <dbReference type="Proteomes" id="UP000235392"/>
    </source>
</evidence>
<dbReference type="Pfam" id="PF05024">
    <property type="entry name" value="Gpi1"/>
    <property type="match status" value="1"/>
</dbReference>
<evidence type="ECO:0000313" key="2">
    <source>
        <dbReference type="EMBL" id="PLW51542.1"/>
    </source>
</evidence>
<dbReference type="EMBL" id="PGCI01000005">
    <property type="protein sequence ID" value="PLW51542.1"/>
    <property type="molecule type" value="Genomic_DNA"/>
</dbReference>
<dbReference type="GO" id="GO:0006506">
    <property type="term" value="P:GPI anchor biosynthetic process"/>
    <property type="evidence" value="ECO:0007669"/>
    <property type="project" value="InterPro"/>
</dbReference>
<evidence type="ECO:0000256" key="1">
    <source>
        <dbReference type="SAM" id="Phobius"/>
    </source>
</evidence>
<organism evidence="2 3">
    <name type="scientific">Puccinia coronata f. sp. avenae</name>
    <dbReference type="NCBI Taxonomy" id="200324"/>
    <lineage>
        <taxon>Eukaryota</taxon>
        <taxon>Fungi</taxon>
        <taxon>Dikarya</taxon>
        <taxon>Basidiomycota</taxon>
        <taxon>Pucciniomycotina</taxon>
        <taxon>Pucciniomycetes</taxon>
        <taxon>Pucciniales</taxon>
        <taxon>Pucciniaceae</taxon>
        <taxon>Puccinia</taxon>
    </lineage>
</organism>
<dbReference type="PANTHER" id="PTHR21329:SF3">
    <property type="entry name" value="PHOSPHATIDYLINOSITOL N-ACETYLGLUCOSAMINYLTRANSFERASE SUBUNIT Q"/>
    <property type="match status" value="1"/>
</dbReference>
<feature type="transmembrane region" description="Helical" evidence="1">
    <location>
        <begin position="471"/>
        <end position="496"/>
    </location>
</feature>
<dbReference type="InterPro" id="IPR007720">
    <property type="entry name" value="PigQ/GPI1"/>
</dbReference>
<keyword evidence="1" id="KW-1133">Transmembrane helix</keyword>
<protein>
    <submittedName>
        <fullName evidence="2">Uncharacterized protein</fullName>
    </submittedName>
</protein>
<feature type="transmembrane region" description="Helical" evidence="1">
    <location>
        <begin position="427"/>
        <end position="450"/>
    </location>
</feature>
<accession>A0A2N5VNH2</accession>